<accession>B3MT64</accession>
<keyword evidence="1" id="KW-0812">Transmembrane</keyword>
<dbReference type="OMA" id="KPSVWPH"/>
<sequence>MYTTGPFSWVEQMPQNYMVIVCSVIISFVWLGSISFMASRVQNAVNILQRQLDELWLLQARPTVWPHAPFIPNSQGDNPPEYIPPVDPEEREILEREDNERVRKAKAFLEAKSKVQT</sequence>
<evidence type="ECO:0000313" key="2">
    <source>
        <dbReference type="EMBL" id="EDV30454.1"/>
    </source>
</evidence>
<reference evidence="2 3" key="1">
    <citation type="journal article" date="2007" name="Nature">
        <title>Evolution of genes and genomes on the Drosophila phylogeny.</title>
        <authorList>
            <consortium name="Drosophila 12 Genomes Consortium"/>
            <person name="Clark A.G."/>
            <person name="Eisen M.B."/>
            <person name="Smith D.R."/>
            <person name="Bergman C.M."/>
            <person name="Oliver B."/>
            <person name="Markow T.A."/>
            <person name="Kaufman T.C."/>
            <person name="Kellis M."/>
            <person name="Gelbart W."/>
            <person name="Iyer V.N."/>
            <person name="Pollard D.A."/>
            <person name="Sackton T.B."/>
            <person name="Larracuente A.M."/>
            <person name="Singh N.D."/>
            <person name="Abad J.P."/>
            <person name="Abt D.N."/>
            <person name="Adryan B."/>
            <person name="Aguade M."/>
            <person name="Akashi H."/>
            <person name="Anderson W.W."/>
            <person name="Aquadro C.F."/>
            <person name="Ardell D.H."/>
            <person name="Arguello R."/>
            <person name="Artieri C.G."/>
            <person name="Barbash D.A."/>
            <person name="Barker D."/>
            <person name="Barsanti P."/>
            <person name="Batterham P."/>
            <person name="Batzoglou S."/>
            <person name="Begun D."/>
            <person name="Bhutkar A."/>
            <person name="Blanco E."/>
            <person name="Bosak S.A."/>
            <person name="Bradley R.K."/>
            <person name="Brand A.D."/>
            <person name="Brent M.R."/>
            <person name="Brooks A.N."/>
            <person name="Brown R.H."/>
            <person name="Butlin R.K."/>
            <person name="Caggese C."/>
            <person name="Calvi B.R."/>
            <person name="Bernardo de Carvalho A."/>
            <person name="Caspi A."/>
            <person name="Castrezana S."/>
            <person name="Celniker S.E."/>
            <person name="Chang J.L."/>
            <person name="Chapple C."/>
            <person name="Chatterji S."/>
            <person name="Chinwalla A."/>
            <person name="Civetta A."/>
            <person name="Clifton S.W."/>
            <person name="Comeron J.M."/>
            <person name="Costello J.C."/>
            <person name="Coyne J.A."/>
            <person name="Daub J."/>
            <person name="David R.G."/>
            <person name="Delcher A.L."/>
            <person name="Delehaunty K."/>
            <person name="Do C.B."/>
            <person name="Ebling H."/>
            <person name="Edwards K."/>
            <person name="Eickbush T."/>
            <person name="Evans J.D."/>
            <person name="Filipski A."/>
            <person name="Findeiss S."/>
            <person name="Freyhult E."/>
            <person name="Fulton L."/>
            <person name="Fulton R."/>
            <person name="Garcia A.C."/>
            <person name="Gardiner A."/>
            <person name="Garfield D.A."/>
            <person name="Garvin B.E."/>
            <person name="Gibson G."/>
            <person name="Gilbert D."/>
            <person name="Gnerre S."/>
            <person name="Godfrey J."/>
            <person name="Good R."/>
            <person name="Gotea V."/>
            <person name="Gravely B."/>
            <person name="Greenberg A.J."/>
            <person name="Griffiths-Jones S."/>
            <person name="Gross S."/>
            <person name="Guigo R."/>
            <person name="Gustafson E.A."/>
            <person name="Haerty W."/>
            <person name="Hahn M.W."/>
            <person name="Halligan D.L."/>
            <person name="Halpern A.L."/>
            <person name="Halter G.M."/>
            <person name="Han M.V."/>
            <person name="Heger A."/>
            <person name="Hillier L."/>
            <person name="Hinrichs A.S."/>
            <person name="Holmes I."/>
            <person name="Hoskins R.A."/>
            <person name="Hubisz M.J."/>
            <person name="Hultmark D."/>
            <person name="Huntley M.A."/>
            <person name="Jaffe D.B."/>
            <person name="Jagadeeshan S."/>
            <person name="Jeck W.R."/>
            <person name="Johnson J."/>
            <person name="Jones C.D."/>
            <person name="Jordan W.C."/>
            <person name="Karpen G.H."/>
            <person name="Kataoka E."/>
            <person name="Keightley P.D."/>
            <person name="Kheradpour P."/>
            <person name="Kirkness E.F."/>
            <person name="Koerich L.B."/>
            <person name="Kristiansen K."/>
            <person name="Kudrna D."/>
            <person name="Kulathinal R.J."/>
            <person name="Kumar S."/>
            <person name="Kwok R."/>
            <person name="Lander E."/>
            <person name="Langley C.H."/>
            <person name="Lapoint R."/>
            <person name="Lazzaro B.P."/>
            <person name="Lee S.J."/>
            <person name="Levesque L."/>
            <person name="Li R."/>
            <person name="Lin C.F."/>
            <person name="Lin M.F."/>
            <person name="Lindblad-Toh K."/>
            <person name="Llopart A."/>
            <person name="Long M."/>
            <person name="Low L."/>
            <person name="Lozovsky E."/>
            <person name="Lu J."/>
            <person name="Luo M."/>
            <person name="Machado C.A."/>
            <person name="Makalowski W."/>
            <person name="Marzo M."/>
            <person name="Matsuda M."/>
            <person name="Matzkin L."/>
            <person name="McAllister B."/>
            <person name="McBride C.S."/>
            <person name="McKernan B."/>
            <person name="McKernan K."/>
            <person name="Mendez-Lago M."/>
            <person name="Minx P."/>
            <person name="Mollenhauer M.U."/>
            <person name="Montooth K."/>
            <person name="Mount S.M."/>
            <person name="Mu X."/>
            <person name="Myers E."/>
            <person name="Negre B."/>
            <person name="Newfeld S."/>
            <person name="Nielsen R."/>
            <person name="Noor M.A."/>
            <person name="O'Grady P."/>
            <person name="Pachter L."/>
            <person name="Papaceit M."/>
            <person name="Parisi M.J."/>
            <person name="Parisi M."/>
            <person name="Parts L."/>
            <person name="Pedersen J.S."/>
            <person name="Pesole G."/>
            <person name="Phillippy A.M."/>
            <person name="Ponting C.P."/>
            <person name="Pop M."/>
            <person name="Porcelli D."/>
            <person name="Powell J.R."/>
            <person name="Prohaska S."/>
            <person name="Pruitt K."/>
            <person name="Puig M."/>
            <person name="Quesneville H."/>
            <person name="Ram K.R."/>
            <person name="Rand D."/>
            <person name="Rasmussen M.D."/>
            <person name="Reed L.K."/>
            <person name="Reenan R."/>
            <person name="Reily A."/>
            <person name="Remington K.A."/>
            <person name="Rieger T.T."/>
            <person name="Ritchie M.G."/>
            <person name="Robin C."/>
            <person name="Rogers Y.H."/>
            <person name="Rohde C."/>
            <person name="Rozas J."/>
            <person name="Rubenfield M.J."/>
            <person name="Ruiz A."/>
            <person name="Russo S."/>
            <person name="Salzberg S.L."/>
            <person name="Sanchez-Gracia A."/>
            <person name="Saranga D.J."/>
            <person name="Sato H."/>
            <person name="Schaeffer S.W."/>
            <person name="Schatz M.C."/>
            <person name="Schlenke T."/>
            <person name="Schwartz R."/>
            <person name="Segarra C."/>
            <person name="Singh R.S."/>
            <person name="Sirot L."/>
            <person name="Sirota M."/>
            <person name="Sisneros N.B."/>
            <person name="Smith C.D."/>
            <person name="Smith T.F."/>
            <person name="Spieth J."/>
            <person name="Stage D.E."/>
            <person name="Stark A."/>
            <person name="Stephan W."/>
            <person name="Strausberg R.L."/>
            <person name="Strempel S."/>
            <person name="Sturgill D."/>
            <person name="Sutton G."/>
            <person name="Sutton G.G."/>
            <person name="Tao W."/>
            <person name="Teichmann S."/>
            <person name="Tobari Y.N."/>
            <person name="Tomimura Y."/>
            <person name="Tsolas J.M."/>
            <person name="Valente V.L."/>
            <person name="Venter E."/>
            <person name="Venter J.C."/>
            <person name="Vicario S."/>
            <person name="Vieira F.G."/>
            <person name="Vilella A.J."/>
            <person name="Villasante A."/>
            <person name="Walenz B."/>
            <person name="Wang J."/>
            <person name="Wasserman M."/>
            <person name="Watts T."/>
            <person name="Wilson D."/>
            <person name="Wilson R.K."/>
            <person name="Wing R.A."/>
            <person name="Wolfner M.F."/>
            <person name="Wong A."/>
            <person name="Wong G.K."/>
            <person name="Wu C.I."/>
            <person name="Wu G."/>
            <person name="Yamamoto D."/>
            <person name="Yang H.P."/>
            <person name="Yang S.P."/>
            <person name="Yorke J.A."/>
            <person name="Yoshida K."/>
            <person name="Zdobnov E."/>
            <person name="Zhang P."/>
            <person name="Zhang Y."/>
            <person name="Zimin A.V."/>
            <person name="Baldwin J."/>
            <person name="Abdouelleil A."/>
            <person name="Abdulkadir J."/>
            <person name="Abebe A."/>
            <person name="Abera B."/>
            <person name="Abreu J."/>
            <person name="Acer S.C."/>
            <person name="Aftuck L."/>
            <person name="Alexander A."/>
            <person name="An P."/>
            <person name="Anderson E."/>
            <person name="Anderson S."/>
            <person name="Arachi H."/>
            <person name="Azer M."/>
            <person name="Bachantsang P."/>
            <person name="Barry A."/>
            <person name="Bayul T."/>
            <person name="Berlin A."/>
            <person name="Bessette D."/>
            <person name="Bloom T."/>
            <person name="Blye J."/>
            <person name="Boguslavskiy L."/>
            <person name="Bonnet C."/>
            <person name="Boukhgalter B."/>
            <person name="Bourzgui I."/>
            <person name="Brown A."/>
            <person name="Cahill P."/>
            <person name="Channer S."/>
            <person name="Cheshatsang Y."/>
            <person name="Chuda L."/>
            <person name="Citroen M."/>
            <person name="Collymore A."/>
            <person name="Cooke P."/>
            <person name="Costello M."/>
            <person name="D'Aco K."/>
            <person name="Daza R."/>
            <person name="De Haan G."/>
            <person name="DeGray S."/>
            <person name="DeMaso C."/>
            <person name="Dhargay N."/>
            <person name="Dooley K."/>
            <person name="Dooley E."/>
            <person name="Doricent M."/>
            <person name="Dorje P."/>
            <person name="Dorjee K."/>
            <person name="Dupes A."/>
            <person name="Elong R."/>
            <person name="Falk J."/>
            <person name="Farina A."/>
            <person name="Faro S."/>
            <person name="Ferguson D."/>
            <person name="Fisher S."/>
            <person name="Foley C.D."/>
            <person name="Franke A."/>
            <person name="Friedrich D."/>
            <person name="Gadbois L."/>
            <person name="Gearin G."/>
            <person name="Gearin C.R."/>
            <person name="Giannoukos G."/>
            <person name="Goode T."/>
            <person name="Graham J."/>
            <person name="Grandbois E."/>
            <person name="Grewal S."/>
            <person name="Gyaltsen K."/>
            <person name="Hafez N."/>
            <person name="Hagos B."/>
            <person name="Hall J."/>
            <person name="Henson C."/>
            <person name="Hollinger A."/>
            <person name="Honan T."/>
            <person name="Huard M.D."/>
            <person name="Hughes L."/>
            <person name="Hurhula B."/>
            <person name="Husby M.E."/>
            <person name="Kamat A."/>
            <person name="Kanga B."/>
            <person name="Kashin S."/>
            <person name="Khazanovich D."/>
            <person name="Kisner P."/>
            <person name="Lance K."/>
            <person name="Lara M."/>
            <person name="Lee W."/>
            <person name="Lennon N."/>
            <person name="Letendre F."/>
            <person name="LeVine R."/>
            <person name="Lipovsky A."/>
            <person name="Liu X."/>
            <person name="Liu J."/>
            <person name="Liu S."/>
            <person name="Lokyitsang T."/>
            <person name="Lokyitsang Y."/>
            <person name="Lubonja R."/>
            <person name="Lui A."/>
            <person name="MacDonald P."/>
            <person name="Magnisalis V."/>
            <person name="Maru K."/>
            <person name="Matthews C."/>
            <person name="McCusker W."/>
            <person name="McDonough S."/>
            <person name="Mehta T."/>
            <person name="Meldrim J."/>
            <person name="Meneus L."/>
            <person name="Mihai O."/>
            <person name="Mihalev A."/>
            <person name="Mihova T."/>
            <person name="Mittelman R."/>
            <person name="Mlenga V."/>
            <person name="Montmayeur A."/>
            <person name="Mulrain L."/>
            <person name="Navidi A."/>
            <person name="Naylor J."/>
            <person name="Negash T."/>
            <person name="Nguyen T."/>
            <person name="Nguyen N."/>
            <person name="Nicol R."/>
            <person name="Norbu C."/>
            <person name="Norbu N."/>
            <person name="Novod N."/>
            <person name="O'Neill B."/>
            <person name="Osman S."/>
            <person name="Markiewicz E."/>
            <person name="Oyono O.L."/>
            <person name="Patti C."/>
            <person name="Phunkhang P."/>
            <person name="Pierre F."/>
            <person name="Priest M."/>
            <person name="Raghuraman S."/>
            <person name="Rege F."/>
            <person name="Reyes R."/>
            <person name="Rise C."/>
            <person name="Rogov P."/>
            <person name="Ross K."/>
            <person name="Ryan E."/>
            <person name="Settipalli S."/>
            <person name="Shea T."/>
            <person name="Sherpa N."/>
            <person name="Shi L."/>
            <person name="Shih D."/>
            <person name="Sparrow T."/>
            <person name="Spaulding J."/>
            <person name="Stalker J."/>
            <person name="Stange-Thomann N."/>
            <person name="Stavropoulos S."/>
            <person name="Stone C."/>
            <person name="Strader C."/>
            <person name="Tesfaye S."/>
            <person name="Thomson T."/>
            <person name="Thoulutsang Y."/>
            <person name="Thoulutsang D."/>
            <person name="Topham K."/>
            <person name="Topping I."/>
            <person name="Tsamla T."/>
            <person name="Vassiliev H."/>
            <person name="Vo A."/>
            <person name="Wangchuk T."/>
            <person name="Wangdi T."/>
            <person name="Weiand M."/>
            <person name="Wilkinson J."/>
            <person name="Wilson A."/>
            <person name="Yadav S."/>
            <person name="Young G."/>
            <person name="Yu Q."/>
            <person name="Zembek L."/>
            <person name="Zhong D."/>
            <person name="Zimmer A."/>
            <person name="Zwirko Z."/>
            <person name="Jaffe D.B."/>
            <person name="Alvarez P."/>
            <person name="Brockman W."/>
            <person name="Butler J."/>
            <person name="Chin C."/>
            <person name="Gnerre S."/>
            <person name="Grabherr M."/>
            <person name="Kleber M."/>
            <person name="Mauceli E."/>
            <person name="MacCallum I."/>
        </authorList>
    </citation>
    <scope>NUCLEOTIDE SEQUENCE [LARGE SCALE GENOMIC DNA]</scope>
    <source>
        <strain evidence="3">Tucson 14024-0371.13</strain>
    </source>
</reference>
<dbReference type="AlphaFoldDB" id="B3MT64"/>
<keyword evidence="1" id="KW-0472">Membrane</keyword>
<evidence type="ECO:0000313" key="3">
    <source>
        <dbReference type="Proteomes" id="UP000007801"/>
    </source>
</evidence>
<keyword evidence="1" id="KW-1133">Transmembrane helix</keyword>
<evidence type="ECO:0000256" key="1">
    <source>
        <dbReference type="SAM" id="Phobius"/>
    </source>
</evidence>
<protein>
    <submittedName>
        <fullName evidence="2">Uncharacterized protein</fullName>
    </submittedName>
</protein>
<dbReference type="PhylomeDB" id="B3MT64"/>
<feature type="transmembrane region" description="Helical" evidence="1">
    <location>
        <begin position="17"/>
        <end position="38"/>
    </location>
</feature>
<gene>
    <name evidence="2" type="primary">Dana\GF23302</name>
    <name evidence="2" type="synonym">dana_GLEANR_7957</name>
    <name evidence="2" type="ORF">GF23302</name>
</gene>
<proteinExistence type="predicted"/>
<name>B3MT64_DROAN</name>
<dbReference type="Proteomes" id="UP000007801">
    <property type="component" value="Unassembled WGS sequence"/>
</dbReference>
<dbReference type="GeneID" id="6505944"/>
<dbReference type="HOGENOM" id="CLU_1817849_0_0_1"/>
<dbReference type="OrthoDB" id="7857937at2759"/>
<dbReference type="STRING" id="7217.B3MT64"/>
<dbReference type="EMBL" id="CH902623">
    <property type="protein sequence ID" value="EDV30454.1"/>
    <property type="molecule type" value="Genomic_DNA"/>
</dbReference>
<dbReference type="InParanoid" id="B3MT64"/>
<organism evidence="2 3">
    <name type="scientific">Drosophila ananassae</name>
    <name type="common">Fruit fly</name>
    <dbReference type="NCBI Taxonomy" id="7217"/>
    <lineage>
        <taxon>Eukaryota</taxon>
        <taxon>Metazoa</taxon>
        <taxon>Ecdysozoa</taxon>
        <taxon>Arthropoda</taxon>
        <taxon>Hexapoda</taxon>
        <taxon>Insecta</taxon>
        <taxon>Pterygota</taxon>
        <taxon>Neoptera</taxon>
        <taxon>Endopterygota</taxon>
        <taxon>Diptera</taxon>
        <taxon>Brachycera</taxon>
        <taxon>Muscomorpha</taxon>
        <taxon>Ephydroidea</taxon>
        <taxon>Drosophilidae</taxon>
        <taxon>Drosophila</taxon>
        <taxon>Sophophora</taxon>
    </lineage>
</organism>
<dbReference type="KEGG" id="dan:6505944"/>
<keyword evidence="3" id="KW-1185">Reference proteome</keyword>